<reference evidence="7 8" key="2">
    <citation type="submission" date="2018-11" db="EMBL/GenBank/DDBJ databases">
        <authorList>
            <consortium name="Pathogen Informatics"/>
        </authorList>
    </citation>
    <scope>NUCLEOTIDE SEQUENCE [LARGE SCALE GENOMIC DNA]</scope>
</reference>
<dbReference type="EMBL" id="UZAE01014056">
    <property type="protein sequence ID" value="VDO12285.1"/>
    <property type="molecule type" value="Genomic_DNA"/>
</dbReference>
<evidence type="ECO:0000256" key="3">
    <source>
        <dbReference type="ARBA" id="ARBA00023242"/>
    </source>
</evidence>
<evidence type="ECO:0000256" key="1">
    <source>
        <dbReference type="ARBA" id="ARBA00023125"/>
    </source>
</evidence>
<organism evidence="9">
    <name type="scientific">Rodentolepis nana</name>
    <name type="common">Dwarf tapeworm</name>
    <name type="synonym">Hymenolepis nana</name>
    <dbReference type="NCBI Taxonomy" id="102285"/>
    <lineage>
        <taxon>Eukaryota</taxon>
        <taxon>Metazoa</taxon>
        <taxon>Spiralia</taxon>
        <taxon>Lophotrochozoa</taxon>
        <taxon>Platyhelminthes</taxon>
        <taxon>Cestoda</taxon>
        <taxon>Eucestoda</taxon>
        <taxon>Cyclophyllidea</taxon>
        <taxon>Hymenolepididae</taxon>
        <taxon>Rodentolepis</taxon>
    </lineage>
</organism>
<evidence type="ECO:0000256" key="2">
    <source>
        <dbReference type="ARBA" id="ARBA00023155"/>
    </source>
</evidence>
<keyword evidence="8" id="KW-1185">Reference proteome</keyword>
<dbReference type="GO" id="GO:0006355">
    <property type="term" value="P:regulation of DNA-templated transcription"/>
    <property type="evidence" value="ECO:0007669"/>
    <property type="project" value="InterPro"/>
</dbReference>
<sequence length="307" mass="35010">MSTAEQEYKIDSTEKFFLNYDNQYSQDSYGSGSGPLNLQNQSSEAIQSHPPITEILSANLTVPEVAAYQQVRTENSFSSDKYSTGECFNILGDSGYDEQMMPSYTEQCYDYSLQSNSGCQSLNTSTYQVEQSEDEFRPFVQDTRNDMYNYASVMQNNSDYGDFYGNSDNQGLSNHDFSSYAGHEPRKRRVYESDPNRLRSSSNCQLNPTAVAIMDAWYRKHLDRPYPNKEEKLNMAIAGSITETQVGSWFANRRNRSNNTRPKQNMKRLKSAISSLCMEYQARCNGLINGSELQARILALIEQHMKV</sequence>
<dbReference type="Proteomes" id="UP000278807">
    <property type="component" value="Unassembled WGS sequence"/>
</dbReference>
<evidence type="ECO:0000256" key="4">
    <source>
        <dbReference type="PROSITE-ProRule" id="PRU00108"/>
    </source>
</evidence>
<dbReference type="AlphaFoldDB" id="A0A0R3TWC1"/>
<name>A0A0R3TWC1_RODNA</name>
<dbReference type="GO" id="GO:0005634">
    <property type="term" value="C:nucleus"/>
    <property type="evidence" value="ECO:0007669"/>
    <property type="project" value="UniProtKB-SubCell"/>
</dbReference>
<dbReference type="InterPro" id="IPR008422">
    <property type="entry name" value="KN_HD"/>
</dbReference>
<dbReference type="InterPro" id="IPR050224">
    <property type="entry name" value="TALE_homeobox"/>
</dbReference>
<dbReference type="STRING" id="102285.A0A0R3TWC1"/>
<dbReference type="InterPro" id="IPR009057">
    <property type="entry name" value="Homeodomain-like_sf"/>
</dbReference>
<comment type="subcellular location">
    <subcellularLocation>
        <location evidence="4">Nucleus</location>
    </subcellularLocation>
</comment>
<feature type="domain" description="Homeobox" evidence="6">
    <location>
        <begin position="197"/>
        <end position="260"/>
    </location>
</feature>
<feature type="DNA-binding region" description="Homeobox" evidence="4">
    <location>
        <begin position="199"/>
        <end position="261"/>
    </location>
</feature>
<gene>
    <name evidence="7" type="ORF">HNAJ_LOCUS12139</name>
</gene>
<dbReference type="SUPFAM" id="SSF46689">
    <property type="entry name" value="Homeodomain-like"/>
    <property type="match status" value="1"/>
</dbReference>
<keyword evidence="2 4" id="KW-0371">Homeobox</keyword>
<evidence type="ECO:0000313" key="7">
    <source>
        <dbReference type="EMBL" id="VDO12285.1"/>
    </source>
</evidence>
<dbReference type="Gene3D" id="1.10.10.60">
    <property type="entry name" value="Homeodomain-like"/>
    <property type="match status" value="1"/>
</dbReference>
<proteinExistence type="predicted"/>
<feature type="region of interest" description="Disordered" evidence="5">
    <location>
        <begin position="174"/>
        <end position="202"/>
    </location>
</feature>
<dbReference type="PROSITE" id="PS50071">
    <property type="entry name" value="HOMEOBOX_2"/>
    <property type="match status" value="1"/>
</dbReference>
<protein>
    <submittedName>
        <fullName evidence="9">Homeobox domain-containing protein</fullName>
    </submittedName>
</protein>
<dbReference type="CDD" id="cd00086">
    <property type="entry name" value="homeodomain"/>
    <property type="match status" value="1"/>
</dbReference>
<dbReference type="InterPro" id="IPR001356">
    <property type="entry name" value="HD"/>
</dbReference>
<accession>A0A0R3TWC1</accession>
<dbReference type="Pfam" id="PF05920">
    <property type="entry name" value="Homeobox_KN"/>
    <property type="match status" value="1"/>
</dbReference>
<keyword evidence="3 4" id="KW-0539">Nucleus</keyword>
<dbReference type="WBParaSite" id="HNAJ_0001215001-mRNA-1">
    <property type="protein sequence ID" value="HNAJ_0001215001-mRNA-1"/>
    <property type="gene ID" value="HNAJ_0001215001"/>
</dbReference>
<evidence type="ECO:0000256" key="5">
    <source>
        <dbReference type="SAM" id="MobiDB-lite"/>
    </source>
</evidence>
<reference evidence="9" key="1">
    <citation type="submission" date="2017-02" db="UniProtKB">
        <authorList>
            <consortium name="WormBaseParasite"/>
        </authorList>
    </citation>
    <scope>IDENTIFICATION</scope>
</reference>
<dbReference type="GO" id="GO:0003677">
    <property type="term" value="F:DNA binding"/>
    <property type="evidence" value="ECO:0007669"/>
    <property type="project" value="UniProtKB-UniRule"/>
</dbReference>
<dbReference type="OrthoDB" id="4187154at2759"/>
<evidence type="ECO:0000313" key="8">
    <source>
        <dbReference type="Proteomes" id="UP000278807"/>
    </source>
</evidence>
<evidence type="ECO:0000313" key="9">
    <source>
        <dbReference type="WBParaSite" id="HNAJ_0001215001-mRNA-1"/>
    </source>
</evidence>
<keyword evidence="1 4" id="KW-0238">DNA-binding</keyword>
<evidence type="ECO:0000259" key="6">
    <source>
        <dbReference type="PROSITE" id="PS50071"/>
    </source>
</evidence>
<dbReference type="PANTHER" id="PTHR11850">
    <property type="entry name" value="HOMEOBOX PROTEIN TRANSCRIPTION FACTORS"/>
    <property type="match status" value="1"/>
</dbReference>
<dbReference type="SMART" id="SM00389">
    <property type="entry name" value="HOX"/>
    <property type="match status" value="1"/>
</dbReference>